<dbReference type="InterPro" id="IPR006050">
    <property type="entry name" value="DNA_photolyase_N"/>
</dbReference>
<dbReference type="AlphaFoldDB" id="A0AAV8SKV4"/>
<dbReference type="Pfam" id="PF00561">
    <property type="entry name" value="Abhydrolase_1"/>
    <property type="match status" value="1"/>
</dbReference>
<dbReference type="SUPFAM" id="SSF52425">
    <property type="entry name" value="Cryptochrome/photolyase, N-terminal domain"/>
    <property type="match status" value="1"/>
</dbReference>
<name>A0AAV8SKV4_9ROSI</name>
<evidence type="ECO:0000313" key="3">
    <source>
        <dbReference type="Proteomes" id="UP001159364"/>
    </source>
</evidence>
<dbReference type="Proteomes" id="UP001159364">
    <property type="component" value="Linkage Group LG10"/>
</dbReference>
<keyword evidence="3" id="KW-1185">Reference proteome</keyword>
<dbReference type="EMBL" id="JAIWQS010000010">
    <property type="protein sequence ID" value="KAJ8752906.1"/>
    <property type="molecule type" value="Genomic_DNA"/>
</dbReference>
<dbReference type="Gene3D" id="3.40.50.1820">
    <property type="entry name" value="alpha/beta hydrolase"/>
    <property type="match status" value="1"/>
</dbReference>
<dbReference type="PROSITE" id="PS51645">
    <property type="entry name" value="PHR_CRY_ALPHA_BETA"/>
    <property type="match status" value="1"/>
</dbReference>
<dbReference type="Gene3D" id="3.40.50.620">
    <property type="entry name" value="HUPs"/>
    <property type="match status" value="1"/>
</dbReference>
<evidence type="ECO:0000313" key="2">
    <source>
        <dbReference type="EMBL" id="KAJ8752906.1"/>
    </source>
</evidence>
<sequence length="684" mass="77109">MAVLSPYRLPFPPNLHFRRRTQCRCSITLPSNGGARARSAAVLWFKQDLRIDDHPGLVEAAKFNALVPLYVFDRRILSRFDDEMLEMALFALEDLRKSLKERGSNLMVRFGGAESVIGNIVQQFKVTNVFAEEEVEYHLRQILDIVEETVEQSALLDEKLKIVRWQTPFYDIKDLKDLPDSYADFTKLQLGITSPVLLPALPSADLKLDWGSLPSMDDVKKFMNHHTNVKLKENWSLVEMSTASILRKKLSETRETNNNGMNFKQARKKRPQKSVFVTQSGKIVGGGTDSVLNGLAAYLRNLEGTARDDWQEVHERLRNAESREGASFFALFGPALCLGIISRRRVHFEAIKYEKERNAGFLSPFGYSTATVAAAADAVCSVEWYWLMALKSLNDEVAFSIRIWRWKGHLVQYTVDGEKGPAVLLVHGFGAFLEHYRDNIDGISECGNQVWAITILGFGKSEKPNIVYTELLWAELLRDFIIEVVGEPVHLIGNSIGGYLVAIVACFWPALAKSVILVNTAGDIIPGYGYLQFSRERQTSGAAWLGARLLLFYLRLNIRSIVKSCYPTAAERADDWLIHKMLRASSDPGVLVVLESIFGFNLSLPLNFLLEDSKEKTLIIQGMKDPISDSKSKVAMLKDHCSGIVIRELDAGHCPHDEKPQEVNAIIREWIVTVESKVLQRSFL</sequence>
<dbReference type="InterPro" id="IPR029058">
    <property type="entry name" value="AB_hydrolase_fold"/>
</dbReference>
<dbReference type="InterPro" id="IPR014729">
    <property type="entry name" value="Rossmann-like_a/b/a_fold"/>
</dbReference>
<dbReference type="PANTHER" id="PTHR47832:SF1">
    <property type="entry name" value="DNA PHOTOLYASE"/>
    <property type="match status" value="1"/>
</dbReference>
<accession>A0AAV8SKV4</accession>
<organism evidence="2 3">
    <name type="scientific">Erythroxylum novogranatense</name>
    <dbReference type="NCBI Taxonomy" id="1862640"/>
    <lineage>
        <taxon>Eukaryota</taxon>
        <taxon>Viridiplantae</taxon>
        <taxon>Streptophyta</taxon>
        <taxon>Embryophyta</taxon>
        <taxon>Tracheophyta</taxon>
        <taxon>Spermatophyta</taxon>
        <taxon>Magnoliopsida</taxon>
        <taxon>eudicotyledons</taxon>
        <taxon>Gunneridae</taxon>
        <taxon>Pentapetalae</taxon>
        <taxon>rosids</taxon>
        <taxon>fabids</taxon>
        <taxon>Malpighiales</taxon>
        <taxon>Erythroxylaceae</taxon>
        <taxon>Erythroxylum</taxon>
    </lineage>
</organism>
<dbReference type="InterPro" id="IPR000073">
    <property type="entry name" value="AB_hydrolase_1"/>
</dbReference>
<gene>
    <name evidence="2" type="ORF">K2173_008641</name>
</gene>
<comment type="caution">
    <text evidence="2">The sequence shown here is derived from an EMBL/GenBank/DDBJ whole genome shotgun (WGS) entry which is preliminary data.</text>
</comment>
<dbReference type="SUPFAM" id="SSF53474">
    <property type="entry name" value="alpha/beta-Hydrolases"/>
    <property type="match status" value="1"/>
</dbReference>
<protein>
    <recommendedName>
        <fullName evidence="1">Photolyase/cryptochrome alpha/beta domain-containing protein</fullName>
    </recommendedName>
</protein>
<evidence type="ECO:0000259" key="1">
    <source>
        <dbReference type="PROSITE" id="PS51645"/>
    </source>
</evidence>
<proteinExistence type="predicted"/>
<reference evidence="2 3" key="1">
    <citation type="submission" date="2021-09" db="EMBL/GenBank/DDBJ databases">
        <title>Genomic insights and catalytic innovation underlie evolution of tropane alkaloids biosynthesis.</title>
        <authorList>
            <person name="Wang Y.-J."/>
            <person name="Tian T."/>
            <person name="Huang J.-P."/>
            <person name="Huang S.-X."/>
        </authorList>
    </citation>
    <scope>NUCLEOTIDE SEQUENCE [LARGE SCALE GENOMIC DNA]</scope>
    <source>
        <strain evidence="2">KIB-2018</strain>
        <tissue evidence="2">Leaf</tissue>
    </source>
</reference>
<dbReference type="PANTHER" id="PTHR47832">
    <property type="entry name" value="DNA PHOTOLYASE"/>
    <property type="match status" value="1"/>
</dbReference>
<feature type="domain" description="Photolyase/cryptochrome alpha/beta" evidence="1">
    <location>
        <begin position="39"/>
        <end position="170"/>
    </location>
</feature>
<dbReference type="InterPro" id="IPR036155">
    <property type="entry name" value="Crypto/Photolyase_N_sf"/>
</dbReference>
<dbReference type="Pfam" id="PF00875">
    <property type="entry name" value="DNA_photolyase"/>
    <property type="match status" value="1"/>
</dbReference>